<dbReference type="Gene3D" id="2.40.30.170">
    <property type="match status" value="1"/>
</dbReference>
<dbReference type="GO" id="GO:1990281">
    <property type="term" value="C:efflux pump complex"/>
    <property type="evidence" value="ECO:0007669"/>
    <property type="project" value="TreeGrafter"/>
</dbReference>
<evidence type="ECO:0000256" key="1">
    <source>
        <dbReference type="ARBA" id="ARBA00009477"/>
    </source>
</evidence>
<dbReference type="Gene3D" id="1.10.287.470">
    <property type="entry name" value="Helix hairpin bin"/>
    <property type="match status" value="1"/>
</dbReference>
<evidence type="ECO:0000259" key="3">
    <source>
        <dbReference type="Pfam" id="PF25975"/>
    </source>
</evidence>
<dbReference type="InterPro" id="IPR058649">
    <property type="entry name" value="CzcB_C"/>
</dbReference>
<dbReference type="EMBL" id="UEYP01000008">
    <property type="protein sequence ID" value="SSC68642.1"/>
    <property type="molecule type" value="Genomic_DNA"/>
</dbReference>
<accession>A0A376ALG1</accession>
<dbReference type="Gene3D" id="2.40.50.100">
    <property type="match status" value="1"/>
</dbReference>
<comment type="similarity">
    <text evidence="1">Belongs to the membrane fusion protein (MFP) (TC 8.A.1) family.</text>
</comment>
<dbReference type="SUPFAM" id="SSF111369">
    <property type="entry name" value="HlyD-like secretion proteins"/>
    <property type="match status" value="1"/>
</dbReference>
<evidence type="ECO:0000313" key="5">
    <source>
        <dbReference type="Proteomes" id="UP000254764"/>
    </source>
</evidence>
<protein>
    <submittedName>
        <fullName evidence="4">Uncharacterized protein</fullName>
    </submittedName>
</protein>
<proteinExistence type="inferred from homology"/>
<dbReference type="PANTHER" id="PTHR30469">
    <property type="entry name" value="MULTIDRUG RESISTANCE PROTEIN MDTA"/>
    <property type="match status" value="1"/>
</dbReference>
<dbReference type="AlphaFoldDB" id="A0A376ALG1"/>
<feature type="domain" description="CusB-like beta-barrel" evidence="2">
    <location>
        <begin position="229"/>
        <end position="276"/>
    </location>
</feature>
<organism evidence="4 5">
    <name type="scientific">Ciceribacter selenitireducens ATCC BAA-1503</name>
    <dbReference type="NCBI Taxonomy" id="1336235"/>
    <lineage>
        <taxon>Bacteria</taxon>
        <taxon>Pseudomonadati</taxon>
        <taxon>Pseudomonadota</taxon>
        <taxon>Alphaproteobacteria</taxon>
        <taxon>Hyphomicrobiales</taxon>
        <taxon>Rhizobiaceae</taxon>
        <taxon>Ciceribacter</taxon>
    </lineage>
</organism>
<dbReference type="NCBIfam" id="TIGR01730">
    <property type="entry name" value="RND_mfp"/>
    <property type="match status" value="1"/>
</dbReference>
<sequence length="387" mass="41183">MMGAKIKVLLVAVAVVATGVLAYVLLTKRPIVVPVAAVERNVAVKVYGLGTVEARIVSKIGFEVGGALADLSVDSGDVVTRGQELARLHRDAQQARVARAKAAIAATAANTRKAKANVEKARAVLAQRQADDTRQQELAGRNAISRQTAEEAKRDVEVAAAELTVAQTEVDVLVSQAADAAAALDYETAVLKQHVLQAPFDAVVVARHAEAGAVVRTGDAIFTLMDPKTVWTLAYIDEERAGALAVGQPAEVRLRSMPHDVYRGKVARIGIESDRANEERRVWITCDKCPPQAFLGEQAEVRITVDELPEALLVPEAAISGFDGHQGRVFVVVDRKLVQVPVTFGHRTEDARVEIVSGLPDGASVVTAPSKGLVEGRAARMAGETRP</sequence>
<dbReference type="OrthoDB" id="9806939at2"/>
<evidence type="ECO:0000313" key="4">
    <source>
        <dbReference type="EMBL" id="SSC68642.1"/>
    </source>
</evidence>
<dbReference type="InterPro" id="IPR006143">
    <property type="entry name" value="RND_pump_MFP"/>
</dbReference>
<dbReference type="RefSeq" id="WP_115671306.1">
    <property type="nucleotide sequence ID" value="NZ_UEYP01000008.1"/>
</dbReference>
<evidence type="ECO:0000259" key="2">
    <source>
        <dbReference type="Pfam" id="PF25954"/>
    </source>
</evidence>
<dbReference type="Pfam" id="PF25975">
    <property type="entry name" value="CzcB_C"/>
    <property type="match status" value="1"/>
</dbReference>
<feature type="domain" description="CzcB-like C-terminal circularly permuted SH3-like" evidence="3">
    <location>
        <begin position="313"/>
        <end position="368"/>
    </location>
</feature>
<dbReference type="GO" id="GO:0015562">
    <property type="term" value="F:efflux transmembrane transporter activity"/>
    <property type="evidence" value="ECO:0007669"/>
    <property type="project" value="TreeGrafter"/>
</dbReference>
<dbReference type="Pfam" id="PF25954">
    <property type="entry name" value="Beta-barrel_RND_2"/>
    <property type="match status" value="1"/>
</dbReference>
<dbReference type="PANTHER" id="PTHR30469:SF15">
    <property type="entry name" value="HLYD FAMILY OF SECRETION PROTEINS"/>
    <property type="match status" value="1"/>
</dbReference>
<reference evidence="5" key="1">
    <citation type="submission" date="2018-07" db="EMBL/GenBank/DDBJ databases">
        <authorList>
            <person name="Peiro R."/>
            <person name="Begona"/>
            <person name="Cbmso G."/>
            <person name="Lopez M."/>
            <person name="Gonzalez S."/>
        </authorList>
    </citation>
    <scope>NUCLEOTIDE SEQUENCE [LARGE SCALE GENOMIC DNA]</scope>
</reference>
<dbReference type="InterPro" id="IPR058792">
    <property type="entry name" value="Beta-barrel_RND_2"/>
</dbReference>
<keyword evidence="5" id="KW-1185">Reference proteome</keyword>
<dbReference type="Proteomes" id="UP000254764">
    <property type="component" value="Unassembled WGS sequence"/>
</dbReference>
<gene>
    <name evidence="4" type="ORF">RHIZ70_4350</name>
</gene>
<name>A0A376ALG1_9HYPH</name>
<dbReference type="STRING" id="1336235.GCA_000518785_00545"/>
<dbReference type="Gene3D" id="2.40.420.20">
    <property type="match status" value="1"/>
</dbReference>